<sequence length="670" mass="69935">MAYSLSHSYFGANFVSDFNWINYADPSNGFVRYQTQPDALAKGLYSINPDTQAVTLGVDDTNVYALSEGRPSVRLESKQVYNGGLFIGDFAHMPPSVCGLWPAFWMYGPDWPASGEIDIIEGANQATVNVISGHTTSGCTLPNNPAVSGQTLLTDCESPGTTNNAGCNYVPPTSDTHTYGDPFNAVGGGVYALEWTDDAISVWHWPRQSIPADILSKKPDPSGWGLPTALFGTSTCEVDKYFKDMSIVIQTNFCGDYAGNIWGEASDTCNQVAPTCNEYVANNPSAFTSAYWEVNYIDVYQLGLGNTTTSTPEPTTTTTVKTTSTVFTTVPNPATMSHNSTALISTTLPSAAVSTAPPSPSTDPLVPEREPATIDGYAFLGCFGSATGFSTFTAKASATDMTLQKCVDLCMPSKYAGVHQNECFCADELDPSTRAEAERARCNIPCPGNSTQFCGGNANVSPAPSRLMFLHRRAAPVNYLLTVYGRVSDQTPPPAPPLGDPEPHVPSTSTVVTTVTYTTVVDGSMAPTEHVTTILVPGCNKYCAGDGQPNVIIVPMTTTVVSCNACGAHGENQATITIPLQIAAAPVTTAATGYYPTASPVTTPPPAGGAGGAGGSSGSGGAPENGGAPGSGSTPQPSMVPINSAPGRHLRWSACVGVAVGAICSVLMFV</sequence>
<dbReference type="InterPro" id="IPR002889">
    <property type="entry name" value="WSC_carb-bd"/>
</dbReference>
<evidence type="ECO:0000256" key="1">
    <source>
        <dbReference type="SAM" id="MobiDB-lite"/>
    </source>
</evidence>
<dbReference type="SUPFAM" id="SSF49899">
    <property type="entry name" value="Concanavalin A-like lectins/glucanases"/>
    <property type="match status" value="1"/>
</dbReference>
<feature type="domain" description="GH16" evidence="3">
    <location>
        <begin position="8"/>
        <end position="305"/>
    </location>
</feature>
<dbReference type="CDD" id="cd02181">
    <property type="entry name" value="GH16_fungal_Lam16A_glucanase"/>
    <property type="match status" value="1"/>
</dbReference>
<evidence type="ECO:0000313" key="4">
    <source>
        <dbReference type="EMBL" id="KAF4850824.1"/>
    </source>
</evidence>
<evidence type="ECO:0000259" key="2">
    <source>
        <dbReference type="PROSITE" id="PS51212"/>
    </source>
</evidence>
<organism evidence="4 5">
    <name type="scientific">Colletotrichum siamense</name>
    <name type="common">Anthracnose fungus</name>
    <dbReference type="NCBI Taxonomy" id="690259"/>
    <lineage>
        <taxon>Eukaryota</taxon>
        <taxon>Fungi</taxon>
        <taxon>Dikarya</taxon>
        <taxon>Ascomycota</taxon>
        <taxon>Pezizomycotina</taxon>
        <taxon>Sordariomycetes</taxon>
        <taxon>Hypocreomycetidae</taxon>
        <taxon>Glomerellales</taxon>
        <taxon>Glomerellaceae</taxon>
        <taxon>Colletotrichum</taxon>
        <taxon>Colletotrichum gloeosporioides species complex</taxon>
    </lineage>
</organism>
<proteinExistence type="predicted"/>
<dbReference type="PROSITE" id="PS51212">
    <property type="entry name" value="WSC"/>
    <property type="match status" value="1"/>
</dbReference>
<feature type="domain" description="WSC" evidence="2">
    <location>
        <begin position="376"/>
        <end position="470"/>
    </location>
</feature>
<evidence type="ECO:0000313" key="5">
    <source>
        <dbReference type="Proteomes" id="UP000711996"/>
    </source>
</evidence>
<dbReference type="Pfam" id="PF26113">
    <property type="entry name" value="GH16_XgeA"/>
    <property type="match status" value="1"/>
</dbReference>
<dbReference type="EMBL" id="QPMT01000044">
    <property type="protein sequence ID" value="KAF4850824.1"/>
    <property type="molecule type" value="Genomic_DNA"/>
</dbReference>
<dbReference type="InterPro" id="IPR050546">
    <property type="entry name" value="Glycosyl_Hydrlase_16"/>
</dbReference>
<dbReference type="PROSITE" id="PS51762">
    <property type="entry name" value="GH16_2"/>
    <property type="match status" value="1"/>
</dbReference>
<dbReference type="GO" id="GO:0009251">
    <property type="term" value="P:glucan catabolic process"/>
    <property type="evidence" value="ECO:0007669"/>
    <property type="project" value="TreeGrafter"/>
</dbReference>
<dbReference type="Pfam" id="PF01822">
    <property type="entry name" value="WSC"/>
    <property type="match status" value="1"/>
</dbReference>
<dbReference type="SMART" id="SM00321">
    <property type="entry name" value="WSC"/>
    <property type="match status" value="1"/>
</dbReference>
<dbReference type="PANTHER" id="PTHR10963:SF24">
    <property type="entry name" value="GLYCOSIDASE C21B10.07-RELATED"/>
    <property type="match status" value="1"/>
</dbReference>
<reference evidence="4" key="1">
    <citation type="submission" date="2019-06" db="EMBL/GenBank/DDBJ databases">
        <authorList>
            <person name="Gan P."/>
            <person name="Shirasu K."/>
        </authorList>
    </citation>
    <scope>NUCLEOTIDE SEQUENCE [LARGE SCALE GENOMIC DNA]</scope>
    <source>
        <strain evidence="4">CAD2</strain>
    </source>
</reference>
<dbReference type="InterPro" id="IPR013320">
    <property type="entry name" value="ConA-like_dom_sf"/>
</dbReference>
<name>A0A9P5EG41_COLSI</name>
<dbReference type="GO" id="GO:0004553">
    <property type="term" value="F:hydrolase activity, hydrolyzing O-glycosyl compounds"/>
    <property type="evidence" value="ECO:0007669"/>
    <property type="project" value="InterPro"/>
</dbReference>
<feature type="region of interest" description="Disordered" evidence="1">
    <location>
        <begin position="598"/>
        <end position="644"/>
    </location>
</feature>
<dbReference type="OrthoDB" id="192832at2759"/>
<protein>
    <submittedName>
        <fullName evidence="4">Endo-1,3(4)-beta-glucanase</fullName>
    </submittedName>
</protein>
<gene>
    <name evidence="4" type="ORF">CGCSCA2_v011256</name>
</gene>
<feature type="compositionally biased region" description="Gly residues" evidence="1">
    <location>
        <begin position="608"/>
        <end position="630"/>
    </location>
</feature>
<evidence type="ECO:0000259" key="3">
    <source>
        <dbReference type="PROSITE" id="PS51762"/>
    </source>
</evidence>
<dbReference type="AlphaFoldDB" id="A0A9P5EG41"/>
<dbReference type="InterPro" id="IPR000757">
    <property type="entry name" value="Beta-glucanase-like"/>
</dbReference>
<keyword evidence="5" id="KW-1185">Reference proteome</keyword>
<comment type="caution">
    <text evidence="4">The sequence shown here is derived from an EMBL/GenBank/DDBJ whole genome shotgun (WGS) entry which is preliminary data.</text>
</comment>
<dbReference type="Gene3D" id="2.60.120.200">
    <property type="match status" value="1"/>
</dbReference>
<dbReference type="PANTHER" id="PTHR10963">
    <property type="entry name" value="GLYCOSYL HYDROLASE-RELATED"/>
    <property type="match status" value="1"/>
</dbReference>
<dbReference type="Proteomes" id="UP000711996">
    <property type="component" value="Unassembled WGS sequence"/>
</dbReference>
<accession>A0A9P5EG41</accession>